<evidence type="ECO:0000256" key="1">
    <source>
        <dbReference type="PROSITE-ProRule" id="PRU00339"/>
    </source>
</evidence>
<dbReference type="SUPFAM" id="SSF48452">
    <property type="entry name" value="TPR-like"/>
    <property type="match status" value="2"/>
</dbReference>
<dbReference type="Gene3D" id="1.25.40.10">
    <property type="entry name" value="Tetratricopeptide repeat domain"/>
    <property type="match status" value="2"/>
</dbReference>
<protein>
    <submittedName>
        <fullName evidence="3">Tetratricopeptide repeat protein</fullName>
    </submittedName>
</protein>
<evidence type="ECO:0000259" key="2">
    <source>
        <dbReference type="PROSITE" id="PS50887"/>
    </source>
</evidence>
<dbReference type="SUPFAM" id="SSF55073">
    <property type="entry name" value="Nucleotide cyclase"/>
    <property type="match status" value="1"/>
</dbReference>
<reference evidence="3" key="2">
    <citation type="submission" date="2022-06" db="EMBL/GenBank/DDBJ databases">
        <title>Thermospira aquatica gen. nov., sp. nov.</title>
        <authorList>
            <person name="Ben Ali Gam Z."/>
            <person name="Labat M."/>
        </authorList>
    </citation>
    <scope>NUCLEOTIDE SEQUENCE</scope>
    <source>
        <strain evidence="3">F1F22</strain>
    </source>
</reference>
<reference evidence="3" key="1">
    <citation type="submission" date="2021-04" db="EMBL/GenBank/DDBJ databases">
        <authorList>
            <person name="Postec A."/>
        </authorList>
    </citation>
    <scope>NUCLEOTIDE SEQUENCE</scope>
    <source>
        <strain evidence="3">F1F22</strain>
    </source>
</reference>
<evidence type="ECO:0000313" key="4">
    <source>
        <dbReference type="Proteomes" id="UP001056539"/>
    </source>
</evidence>
<dbReference type="PROSITE" id="PS50887">
    <property type="entry name" value="GGDEF"/>
    <property type="match status" value="1"/>
</dbReference>
<feature type="domain" description="GGDEF" evidence="2">
    <location>
        <begin position="887"/>
        <end position="1031"/>
    </location>
</feature>
<sequence>MPLTVGEWRDLLYTRWAQSNLWAVRTPSLESAKKAIEQKATEEGVPMYVSRCPRLFLEPYAPLFSFLKDRFAESKKDLAGFLDESGVYSLHRGLFEAMYGGGVMRREMLFLEELSFEKLRLEETLFSQLRLLVPSPMVWVIEDAQYLSLKMQHFIKEFLKEGSSNLKLVLVVRKSLGSFSYFEDFWEELVQQGVAYELEGEEMPPSAEENLPPLPEIFSYGRVLLYFFHFEETLFLLDKIRSEVYLPEDEITYFFLRGMAHYYRREFQKAIEAFHSGLEKSFDINSEEHTRHFQFYLALSYLAQGDMEQAYKHIYVVYHHGYSQSMAETYGYLFYYLLISGNYQGRWNRDLEILVQQVLAEAERLGFLNMKAYILGVYFMENIQACFVVAKREILFRVCEEMIALAEKLGNEARLAAAYHNLAMVHSILGNHDEAFGYYRKSLDIKERFQNPVELAQIRNGIAYGYILAEKYEEAAGFLQQNIYAMRTLGNITEILLTLVNVGVMLVGTGQYEEAITIFITVEEMRRKTGLIHLPYHSNHELGCYLGICYAQTHQNLRLFGIYQRVKGLIETQSHSAYEDILWLLVQAYFYREEKRKEELKSILQKLILVMAEYRPSLWLLWRHICALFYEVFEEGSSERAMFSSVISRLKEQDLISSSLVSLIENLPSLSPVSIFWNREECLMVAEEVSILQSLEQNLVRMHFLRQIYSIMASTSLSTHLFQKILSIVVTYLPVSSAFFLLLEDFHWQHVASVNDTRVFDPLFVMEKIYREIKPEQRVINLVSQPYWENLVPFKANIYLVPLRRRYIWEGALILLWNESFPMSLEQEELLAMLGEYLAVQVYYKKLLDNLRFLNYDITTGFYKGEEIVQQMRRESARTERYGRKLRNFAVAYVMLENFFHFREKYGENLSNFFLKRFRQYLERSVREVDMVGYMMEGGVVILFPESRVESVEKFVKRLEAFFLDPLNELKDVQKLIPAEKTRKTMEIHCHIGVVDYHTCAEEAETLLHIAKEMALRARANGTLMEVYTLKRP</sequence>
<dbReference type="PROSITE" id="PS50005">
    <property type="entry name" value="TPR"/>
    <property type="match status" value="1"/>
</dbReference>
<keyword evidence="1" id="KW-0802">TPR repeat</keyword>
<gene>
    <name evidence="3" type="ORF">KDW03_01490</name>
</gene>
<dbReference type="PANTHER" id="PTHR10098:SF108">
    <property type="entry name" value="TETRATRICOPEPTIDE REPEAT PROTEIN 28"/>
    <property type="match status" value="1"/>
</dbReference>
<dbReference type="InterPro" id="IPR019734">
    <property type="entry name" value="TPR_rpt"/>
</dbReference>
<dbReference type="KEGG" id="taqu:KDW03_01490"/>
<dbReference type="EMBL" id="CP073355">
    <property type="protein sequence ID" value="URA10502.1"/>
    <property type="molecule type" value="Genomic_DNA"/>
</dbReference>
<organism evidence="3 4">
    <name type="scientific">Thermospira aquatica</name>
    <dbReference type="NCBI Taxonomy" id="2828656"/>
    <lineage>
        <taxon>Bacteria</taxon>
        <taxon>Pseudomonadati</taxon>
        <taxon>Spirochaetota</taxon>
        <taxon>Spirochaetia</taxon>
        <taxon>Brevinematales</taxon>
        <taxon>Thermospiraceae</taxon>
        <taxon>Thermospira</taxon>
    </lineage>
</organism>
<dbReference type="RefSeq" id="WP_271435629.1">
    <property type="nucleotide sequence ID" value="NZ_CP073355.1"/>
</dbReference>
<dbReference type="PANTHER" id="PTHR10098">
    <property type="entry name" value="RAPSYN-RELATED"/>
    <property type="match status" value="1"/>
</dbReference>
<keyword evidence="4" id="KW-1185">Reference proteome</keyword>
<dbReference type="InterPro" id="IPR000160">
    <property type="entry name" value="GGDEF_dom"/>
</dbReference>
<dbReference type="Gene3D" id="3.30.70.270">
    <property type="match status" value="1"/>
</dbReference>
<dbReference type="InterPro" id="IPR043128">
    <property type="entry name" value="Rev_trsase/Diguanyl_cyclase"/>
</dbReference>
<dbReference type="AlphaFoldDB" id="A0AAX3BE03"/>
<name>A0AAX3BE03_9SPIR</name>
<dbReference type="InterPro" id="IPR029787">
    <property type="entry name" value="Nucleotide_cyclase"/>
</dbReference>
<dbReference type="Proteomes" id="UP001056539">
    <property type="component" value="Chromosome"/>
</dbReference>
<proteinExistence type="predicted"/>
<dbReference type="Pfam" id="PF13424">
    <property type="entry name" value="TPR_12"/>
    <property type="match status" value="1"/>
</dbReference>
<dbReference type="InterPro" id="IPR011990">
    <property type="entry name" value="TPR-like_helical_dom_sf"/>
</dbReference>
<accession>A0AAX3BE03</accession>
<dbReference type="SMART" id="SM00028">
    <property type="entry name" value="TPR"/>
    <property type="match status" value="4"/>
</dbReference>
<evidence type="ECO:0000313" key="3">
    <source>
        <dbReference type="EMBL" id="URA10502.1"/>
    </source>
</evidence>
<dbReference type="Pfam" id="PF00990">
    <property type="entry name" value="GGDEF"/>
    <property type="match status" value="1"/>
</dbReference>
<feature type="repeat" description="TPR" evidence="1">
    <location>
        <begin position="416"/>
        <end position="449"/>
    </location>
</feature>